<reference evidence="1" key="1">
    <citation type="submission" date="2018-02" db="EMBL/GenBank/DDBJ databases">
        <title>Rhizophora mucronata_Transcriptome.</title>
        <authorList>
            <person name="Meera S.P."/>
            <person name="Sreeshan A."/>
            <person name="Augustine A."/>
        </authorList>
    </citation>
    <scope>NUCLEOTIDE SEQUENCE</scope>
    <source>
        <tissue evidence="1">Leaf</tissue>
    </source>
</reference>
<organism evidence="1">
    <name type="scientific">Rhizophora mucronata</name>
    <name type="common">Asiatic mangrove</name>
    <dbReference type="NCBI Taxonomy" id="61149"/>
    <lineage>
        <taxon>Eukaryota</taxon>
        <taxon>Viridiplantae</taxon>
        <taxon>Streptophyta</taxon>
        <taxon>Embryophyta</taxon>
        <taxon>Tracheophyta</taxon>
        <taxon>Spermatophyta</taxon>
        <taxon>Magnoliopsida</taxon>
        <taxon>eudicotyledons</taxon>
        <taxon>Gunneridae</taxon>
        <taxon>Pentapetalae</taxon>
        <taxon>rosids</taxon>
        <taxon>fabids</taxon>
        <taxon>Malpighiales</taxon>
        <taxon>Rhizophoraceae</taxon>
        <taxon>Rhizophora</taxon>
    </lineage>
</organism>
<dbReference type="AlphaFoldDB" id="A0A2P2QAZ1"/>
<protein>
    <submittedName>
        <fullName evidence="1">Uncharacterized protein</fullName>
    </submittedName>
</protein>
<proteinExistence type="predicted"/>
<dbReference type="EMBL" id="GGEC01083688">
    <property type="protein sequence ID" value="MBX64172.1"/>
    <property type="molecule type" value="Transcribed_RNA"/>
</dbReference>
<name>A0A2P2QAZ1_RHIMU</name>
<sequence length="20" mass="2349">MIDLDLINSLFTFNKLIKLP</sequence>
<accession>A0A2P2QAZ1</accession>
<evidence type="ECO:0000313" key="1">
    <source>
        <dbReference type="EMBL" id="MBX64172.1"/>
    </source>
</evidence>